<feature type="coiled-coil region" evidence="1">
    <location>
        <begin position="136"/>
        <end position="191"/>
    </location>
</feature>
<dbReference type="GeneID" id="110210103"/>
<dbReference type="Proteomes" id="UP000515140">
    <property type="component" value="Unplaced"/>
</dbReference>
<dbReference type="InterPro" id="IPR038799">
    <property type="entry name" value="LEKR1"/>
</dbReference>
<feature type="coiled-coil region" evidence="1">
    <location>
        <begin position="344"/>
        <end position="568"/>
    </location>
</feature>
<sequence length="766" mass="88687">MRPLYSPPPSACFHTLVLQERADCHVRHWRSLAGFCLRRSGMTWSQEELVWVWGGPNCVTSDRHLLTSVSVSWDSMDRHIPIHALPEEIQKMSRGETVCKYCGVSYLILHEFKLMEEKMKAMEADMKFYQGSVDREKSLQEKLRSLNQDLKQSKADGKAQTERIRDLSTQLENQQKKFQSVNEELRCFQDELKVTHRWSQQYSKKLEQCHMIHKKTLTLLEFSKKELASIKNEVTYTFQSWLSLSEEMTLQTQHISEGMVLTEMANLNKMLTAVQRDKVRLEEEVKNLKMVSDTALLKSQQIQVIGQQGAGLLNRCHDLQKEVLDLQSQIEAVVLKFQKAASEADQYKEMFMAKSDEADEYQRKYRKLKFESKISETRHARELKEKEDSLLACQQMCKHLQEEVAAKERLEENLKRRISLSENELEMTKILLNQAKEEVVTLKNERELMLISHQNRLEQLQENFRQKMLSDDNWREKLESELNKERIQHQAECQEQALQLKEEAKLELAIEKEKHQEVIKQYQKEQEKLQEKMTDLITNATNDLRMEVAALERKLQETQMKLTEKTASKEEEIQSLKVLVAEFESRLRKGMDNCNTISEDLRKEVKQKSDELEKLTQEQTQLRQQLNQAQEENTFLQETVRRECEERFQLTEALSQAREQLLEVQKLNGGFPLSRCSLSQGNPASPAAPVVSNGGKSLASTAPGKPIKVPVLHCSSKSPNSHSPHKSPRGSSAGFLIPKPPKGKAASVSETRQRIAAILQKRLSQQ</sequence>
<dbReference type="PANTHER" id="PTHR34251">
    <property type="entry name" value="LEUCINE-, GLUTAMATE- AND LYSINE-RICH PROTEIN 1"/>
    <property type="match status" value="1"/>
</dbReference>
<dbReference type="PANTHER" id="PTHR34251:SF1">
    <property type="entry name" value="LEUCINE, GLUTAMATE AND LYSINE RICH 1"/>
    <property type="match status" value="1"/>
</dbReference>
<feature type="coiled-coil region" evidence="1">
    <location>
        <begin position="598"/>
        <end position="646"/>
    </location>
</feature>
<name>A0A6P5KG25_PHACI</name>
<dbReference type="CTD" id="389170"/>
<dbReference type="AlphaFoldDB" id="A0A6P5KG25"/>
<evidence type="ECO:0000256" key="1">
    <source>
        <dbReference type="SAM" id="Coils"/>
    </source>
</evidence>
<proteinExistence type="predicted"/>
<evidence type="ECO:0000313" key="4">
    <source>
        <dbReference type="RefSeq" id="XP_020844550.1"/>
    </source>
</evidence>
<feature type="coiled-coil region" evidence="1">
    <location>
        <begin position="264"/>
        <end position="291"/>
    </location>
</feature>
<feature type="region of interest" description="Disordered" evidence="2">
    <location>
        <begin position="680"/>
        <end position="750"/>
    </location>
</feature>
<keyword evidence="3" id="KW-1185">Reference proteome</keyword>
<protein>
    <submittedName>
        <fullName evidence="4">Leucine-, glutamate- and lysine-rich protein 1 isoform X1</fullName>
    </submittedName>
</protein>
<dbReference type="RefSeq" id="XP_020844550.1">
    <property type="nucleotide sequence ID" value="XM_020988891.1"/>
</dbReference>
<keyword evidence="1" id="KW-0175">Coiled coil</keyword>
<dbReference type="KEGG" id="pcw:110210103"/>
<dbReference type="InParanoid" id="A0A6P5KG25"/>
<accession>A0A6P5KG25</accession>
<evidence type="ECO:0000256" key="2">
    <source>
        <dbReference type="SAM" id="MobiDB-lite"/>
    </source>
</evidence>
<organism evidence="3 4">
    <name type="scientific">Phascolarctos cinereus</name>
    <name type="common">Koala</name>
    <dbReference type="NCBI Taxonomy" id="38626"/>
    <lineage>
        <taxon>Eukaryota</taxon>
        <taxon>Metazoa</taxon>
        <taxon>Chordata</taxon>
        <taxon>Craniata</taxon>
        <taxon>Vertebrata</taxon>
        <taxon>Euteleostomi</taxon>
        <taxon>Mammalia</taxon>
        <taxon>Metatheria</taxon>
        <taxon>Diprotodontia</taxon>
        <taxon>Phascolarctidae</taxon>
        <taxon>Phascolarctos</taxon>
    </lineage>
</organism>
<reference evidence="4" key="1">
    <citation type="submission" date="2025-08" db="UniProtKB">
        <authorList>
            <consortium name="RefSeq"/>
        </authorList>
    </citation>
    <scope>IDENTIFICATION</scope>
    <source>
        <tissue evidence="4">Spleen</tissue>
    </source>
</reference>
<gene>
    <name evidence="4" type="primary">LEKR1</name>
</gene>
<evidence type="ECO:0000313" key="3">
    <source>
        <dbReference type="Proteomes" id="UP000515140"/>
    </source>
</evidence>